<dbReference type="eggNOG" id="COG2315">
    <property type="taxonomic scope" value="Bacteria"/>
</dbReference>
<dbReference type="Pfam" id="PF04237">
    <property type="entry name" value="YjbR"/>
    <property type="match status" value="1"/>
</dbReference>
<dbReference type="Pfam" id="PF06445">
    <property type="entry name" value="GyrI-like"/>
    <property type="match status" value="1"/>
</dbReference>
<sequence>MRYPWIDEYLLGKAGVTKDLKQEWNWIRYQIDGKMFAAVCLNDSNEPYYITLKLEPAEGDFLRSQYPDIIPGYYMNKEHWNSINPDGAVPDDLLKDLLDKSYRLVLSGFSRKKQKEILGETEPAQTTADAPVAKKKSFDYKKEYKEFYMPKNKPGIITIPSANYIAVRGQGDPNAENGEYKSSIGILYAIAFTIKMSKKSGYSIKGFFDYVVPPLEGFWWQNGIKGIDYTRKEDFQFISIIRLPDFVTKQDFDWAVHEASVKKNADFSKAEFMTYEEGLCVQCMHIGPYDTEPETVAKMNDYIAAQGYVTDITKQRFHHEIYLSDARRVSPEKCKTVIRSNRYSLPAYRRSHAITNPAFCHWQNAGFVKFSDILQNPASPCEIQLSTKRLPPFSDIP</sequence>
<reference evidence="2 3" key="1">
    <citation type="journal article" date="2014" name="Genome Announc.">
        <title>Draft genome sequences of the altered schaedler flora, a defined bacterial community from gnotobiotic mice.</title>
        <authorList>
            <person name="Wannemuehler M.J."/>
            <person name="Overstreet A.M."/>
            <person name="Ward D.V."/>
            <person name="Phillips G.J."/>
        </authorList>
    </citation>
    <scope>NUCLEOTIDE SEQUENCE [LARGE SCALE GENOMIC DNA]</scope>
    <source>
        <strain evidence="2 3">ASF492</strain>
    </source>
</reference>
<dbReference type="AlphaFoldDB" id="N2A8V9"/>
<protein>
    <recommendedName>
        <fullName evidence="1">GyrI-like small molecule binding domain-containing protein</fullName>
    </recommendedName>
</protein>
<dbReference type="PANTHER" id="PTHR35145:SF1">
    <property type="entry name" value="CYTOPLASMIC PROTEIN"/>
    <property type="match status" value="1"/>
</dbReference>
<dbReference type="InterPro" id="IPR011256">
    <property type="entry name" value="Reg_factor_effector_dom_sf"/>
</dbReference>
<accession>N2A8V9</accession>
<feature type="domain" description="GyrI-like small molecule binding" evidence="1">
    <location>
        <begin position="154"/>
        <end position="338"/>
    </location>
</feature>
<organism evidence="2 3">
    <name type="scientific">Eubacterium plexicaudatum ASF492</name>
    <dbReference type="NCBI Taxonomy" id="1235802"/>
    <lineage>
        <taxon>Bacteria</taxon>
        <taxon>Bacillati</taxon>
        <taxon>Bacillota</taxon>
        <taxon>Clostridia</taxon>
        <taxon>Eubacteriales</taxon>
        <taxon>Eubacteriaceae</taxon>
        <taxon>Eubacterium</taxon>
    </lineage>
</organism>
<dbReference type="OrthoDB" id="4772335at2"/>
<evidence type="ECO:0000313" key="2">
    <source>
        <dbReference type="EMBL" id="EMZ24656.1"/>
    </source>
</evidence>
<dbReference type="InterPro" id="IPR058532">
    <property type="entry name" value="YjbR/MT2646/Rv2570-like"/>
</dbReference>
<dbReference type="InterPro" id="IPR038056">
    <property type="entry name" value="YjbR-like_sf"/>
</dbReference>
<proteinExistence type="predicted"/>
<evidence type="ECO:0000259" key="1">
    <source>
        <dbReference type="Pfam" id="PF06445"/>
    </source>
</evidence>
<dbReference type="InterPro" id="IPR007351">
    <property type="entry name" value="YjbR"/>
</dbReference>
<dbReference type="HOGENOM" id="CLU_693975_0_0_9"/>
<dbReference type="SUPFAM" id="SSF55136">
    <property type="entry name" value="Probable bacterial effector-binding domain"/>
    <property type="match status" value="1"/>
</dbReference>
<dbReference type="EMBL" id="AQFT01000095">
    <property type="protein sequence ID" value="EMZ24656.1"/>
    <property type="molecule type" value="Genomic_DNA"/>
</dbReference>
<dbReference type="PANTHER" id="PTHR35145">
    <property type="entry name" value="CYTOPLASMIC PROTEIN-RELATED"/>
    <property type="match status" value="1"/>
</dbReference>
<keyword evidence="3" id="KW-1185">Reference proteome</keyword>
<gene>
    <name evidence="2" type="ORF">C823_03108</name>
</gene>
<evidence type="ECO:0000313" key="3">
    <source>
        <dbReference type="Proteomes" id="UP000012589"/>
    </source>
</evidence>
<dbReference type="eggNOG" id="COG4832">
    <property type="taxonomic scope" value="Bacteria"/>
</dbReference>
<dbReference type="Proteomes" id="UP000012589">
    <property type="component" value="Unassembled WGS sequence"/>
</dbReference>
<comment type="caution">
    <text evidence="2">The sequence shown here is derived from an EMBL/GenBank/DDBJ whole genome shotgun (WGS) entry which is preliminary data.</text>
</comment>
<dbReference type="InterPro" id="IPR029442">
    <property type="entry name" value="GyrI-like"/>
</dbReference>
<dbReference type="SUPFAM" id="SSF142906">
    <property type="entry name" value="YjbR-like"/>
    <property type="match status" value="1"/>
</dbReference>
<dbReference type="Gene3D" id="3.20.80.10">
    <property type="entry name" value="Regulatory factor, effector binding domain"/>
    <property type="match status" value="1"/>
</dbReference>
<dbReference type="Gene3D" id="3.90.1150.30">
    <property type="match status" value="1"/>
</dbReference>
<name>N2A8V9_9FIRM</name>